<keyword evidence="3" id="KW-1185">Reference proteome</keyword>
<dbReference type="AlphaFoldDB" id="A0AAI9TRE0"/>
<dbReference type="Proteomes" id="UP001227192">
    <property type="component" value="Unassembled WGS sequence"/>
</dbReference>
<evidence type="ECO:0000256" key="1">
    <source>
        <dbReference type="SAM" id="MobiDB-lite"/>
    </source>
</evidence>
<dbReference type="InterPro" id="IPR036389">
    <property type="entry name" value="RNase_III_sf"/>
</dbReference>
<sequence>MSDIAIGKARTLLEVSELPAKLIREALTVAGADSKFPEGFKNLAQLGTTYIDAAFLEMGYKGSLSRELISDIMTNYNTMKYRAVVARKLGIQVLIEYGKNGKETEKNLGFSISALIATVHLTRGPDAVRARVIKLGFLDEGSGLQMRQKYEAVMVKHSVLIAINQPSVTAALVQSGTTINEQSSPLPDQPNSQTEASSSENDSFHAATPQTSFTSECTSLIPFDLPIELDDLYLGNRGTDHFEDNQGFVETIHTPQIVNAFNSEPRQIPVALPLPSFLENPEFLVQAEALCGLTLCQSSVEAEDDTIVALEDGQSCIAGLNDKARKRKAIDENYVRKSKRVNTGVRPRWVVSLTKEMERCQSKKTRIPPDVFFREDIKARCSAMGPRSTELLTLILVQIADSSSFVCLRDALRASKRPELDKPGKISTQTSMEDRFDILEKLDGEITYNALLKRYHLLELFTICGGNEGGEDMTVIPYAADNTACQGGRRGNPIRIALGEVTQRMMSKAFPSLSPDTEEYEFRKRTMKRYRALASRFQALVDKFGRAILCFIQPCRGKSVSNWGISDNKEISDTSLKEFIEVLDQSQGDYLRSVCGGAEPLLKCLVYENSPRAEFAIEHTDVVDILQLPKGSDELLRLLQHTSEDGAISEIR</sequence>
<protein>
    <submittedName>
        <fullName evidence="2">Uncharacterized protein</fullName>
    </submittedName>
</protein>
<dbReference type="EMBL" id="LACB01000019">
    <property type="protein sequence ID" value="KAJ9492031.1"/>
    <property type="molecule type" value="Genomic_DNA"/>
</dbReference>
<accession>A0AAI9TRE0</accession>
<reference evidence="2" key="1">
    <citation type="submission" date="2015-06" db="EMBL/GenBank/DDBJ databases">
        <authorList>
            <person name="Nguyen H."/>
        </authorList>
    </citation>
    <scope>NUCLEOTIDE SEQUENCE</scope>
    <source>
        <strain evidence="2">DAOM 180753</strain>
    </source>
</reference>
<name>A0AAI9TRE0_PENTH</name>
<evidence type="ECO:0000313" key="2">
    <source>
        <dbReference type="EMBL" id="KAJ9492031.1"/>
    </source>
</evidence>
<dbReference type="SUPFAM" id="SSF69065">
    <property type="entry name" value="RNase III domain-like"/>
    <property type="match status" value="1"/>
</dbReference>
<proteinExistence type="predicted"/>
<gene>
    <name evidence="2" type="ORF">VN97_g1200</name>
</gene>
<dbReference type="GO" id="GO:0004525">
    <property type="term" value="F:ribonuclease III activity"/>
    <property type="evidence" value="ECO:0007669"/>
    <property type="project" value="InterPro"/>
</dbReference>
<dbReference type="GO" id="GO:0006396">
    <property type="term" value="P:RNA processing"/>
    <property type="evidence" value="ECO:0007669"/>
    <property type="project" value="InterPro"/>
</dbReference>
<feature type="compositionally biased region" description="Polar residues" evidence="1">
    <location>
        <begin position="179"/>
        <end position="201"/>
    </location>
</feature>
<reference evidence="2" key="2">
    <citation type="journal article" date="2016" name="Fungal Biol.">
        <title>Ochratoxin A production by Penicillium thymicola.</title>
        <authorList>
            <person name="Nguyen H.D.T."/>
            <person name="McMullin D.R."/>
            <person name="Ponomareva E."/>
            <person name="Riley R."/>
            <person name="Pomraning K.R."/>
            <person name="Baker S.E."/>
            <person name="Seifert K.A."/>
        </authorList>
    </citation>
    <scope>NUCLEOTIDE SEQUENCE</scope>
    <source>
        <strain evidence="2">DAOM 180753</strain>
    </source>
</reference>
<feature type="region of interest" description="Disordered" evidence="1">
    <location>
        <begin position="179"/>
        <end position="211"/>
    </location>
</feature>
<comment type="caution">
    <text evidence="2">The sequence shown here is derived from an EMBL/GenBank/DDBJ whole genome shotgun (WGS) entry which is preliminary data.</text>
</comment>
<evidence type="ECO:0000313" key="3">
    <source>
        <dbReference type="Proteomes" id="UP001227192"/>
    </source>
</evidence>
<organism evidence="2 3">
    <name type="scientific">Penicillium thymicola</name>
    <dbReference type="NCBI Taxonomy" id="293382"/>
    <lineage>
        <taxon>Eukaryota</taxon>
        <taxon>Fungi</taxon>
        <taxon>Dikarya</taxon>
        <taxon>Ascomycota</taxon>
        <taxon>Pezizomycotina</taxon>
        <taxon>Eurotiomycetes</taxon>
        <taxon>Eurotiomycetidae</taxon>
        <taxon>Eurotiales</taxon>
        <taxon>Aspergillaceae</taxon>
        <taxon>Penicillium</taxon>
    </lineage>
</organism>